<gene>
    <name evidence="8" type="ORF">METZ01_LOCUS44713</name>
</gene>
<keyword evidence="2" id="KW-0813">Transport</keyword>
<proteinExistence type="predicted"/>
<accession>A0A381RLK9</accession>
<dbReference type="SUPFAM" id="SSF52540">
    <property type="entry name" value="P-loop containing nucleoside triphosphate hydrolases"/>
    <property type="match status" value="1"/>
</dbReference>
<dbReference type="InterPro" id="IPR003593">
    <property type="entry name" value="AAA+_ATPase"/>
</dbReference>
<evidence type="ECO:0000256" key="6">
    <source>
        <dbReference type="ARBA" id="ARBA00023136"/>
    </source>
</evidence>
<dbReference type="GO" id="GO:0015833">
    <property type="term" value="P:peptide transport"/>
    <property type="evidence" value="ECO:0007669"/>
    <property type="project" value="InterPro"/>
</dbReference>
<dbReference type="Gene3D" id="3.40.50.300">
    <property type="entry name" value="P-loop containing nucleotide triphosphate hydrolases"/>
    <property type="match status" value="1"/>
</dbReference>
<dbReference type="PANTHER" id="PTHR43297:SF2">
    <property type="entry name" value="DIPEPTIDE TRANSPORT ATP-BINDING PROTEIN DPPD"/>
    <property type="match status" value="1"/>
</dbReference>
<dbReference type="InterPro" id="IPR050388">
    <property type="entry name" value="ABC_Ni/Peptide_Import"/>
</dbReference>
<feature type="non-terminal residue" evidence="8">
    <location>
        <position position="1"/>
    </location>
</feature>
<evidence type="ECO:0000256" key="2">
    <source>
        <dbReference type="ARBA" id="ARBA00022448"/>
    </source>
</evidence>
<dbReference type="GO" id="GO:0016887">
    <property type="term" value="F:ATP hydrolysis activity"/>
    <property type="evidence" value="ECO:0007669"/>
    <property type="project" value="InterPro"/>
</dbReference>
<keyword evidence="4" id="KW-0547">Nucleotide-binding</keyword>
<dbReference type="Pfam" id="PF08352">
    <property type="entry name" value="oligo_HPY"/>
    <property type="match status" value="1"/>
</dbReference>
<evidence type="ECO:0000256" key="1">
    <source>
        <dbReference type="ARBA" id="ARBA00004202"/>
    </source>
</evidence>
<dbReference type="NCBIfam" id="TIGR01727">
    <property type="entry name" value="oligo_HPY"/>
    <property type="match status" value="1"/>
</dbReference>
<comment type="subcellular location">
    <subcellularLocation>
        <location evidence="1">Cell membrane</location>
        <topology evidence="1">Peripheral membrane protein</topology>
    </subcellularLocation>
</comment>
<evidence type="ECO:0000259" key="7">
    <source>
        <dbReference type="PROSITE" id="PS50893"/>
    </source>
</evidence>
<keyword evidence="5" id="KW-0067">ATP-binding</keyword>
<dbReference type="EMBL" id="UINC01002011">
    <property type="protein sequence ID" value="SUZ91859.1"/>
    <property type="molecule type" value="Genomic_DNA"/>
</dbReference>
<keyword evidence="3" id="KW-1003">Cell membrane</keyword>
<name>A0A381RLK9_9ZZZZ</name>
<dbReference type="FunFam" id="3.40.50.300:FF:000016">
    <property type="entry name" value="Oligopeptide ABC transporter ATP-binding component"/>
    <property type="match status" value="1"/>
</dbReference>
<dbReference type="Pfam" id="PF00005">
    <property type="entry name" value="ABC_tran"/>
    <property type="match status" value="1"/>
</dbReference>
<dbReference type="SMART" id="SM00382">
    <property type="entry name" value="AAA"/>
    <property type="match status" value="1"/>
</dbReference>
<dbReference type="InterPro" id="IPR027417">
    <property type="entry name" value="P-loop_NTPase"/>
</dbReference>
<reference evidence="8" key="1">
    <citation type="submission" date="2018-05" db="EMBL/GenBank/DDBJ databases">
        <authorList>
            <person name="Lanie J.A."/>
            <person name="Ng W.-L."/>
            <person name="Kazmierczak K.M."/>
            <person name="Andrzejewski T.M."/>
            <person name="Davidsen T.M."/>
            <person name="Wayne K.J."/>
            <person name="Tettelin H."/>
            <person name="Glass J.I."/>
            <person name="Rusch D."/>
            <person name="Podicherti R."/>
            <person name="Tsui H.-C.T."/>
            <person name="Winkler M.E."/>
        </authorList>
    </citation>
    <scope>NUCLEOTIDE SEQUENCE</scope>
</reference>
<dbReference type="GO" id="GO:0005524">
    <property type="term" value="F:ATP binding"/>
    <property type="evidence" value="ECO:0007669"/>
    <property type="project" value="UniProtKB-KW"/>
</dbReference>
<dbReference type="PROSITE" id="PS50893">
    <property type="entry name" value="ABC_TRANSPORTER_2"/>
    <property type="match status" value="1"/>
</dbReference>
<feature type="domain" description="ABC transporter" evidence="7">
    <location>
        <begin position="6"/>
        <end position="255"/>
    </location>
</feature>
<dbReference type="InterPro" id="IPR003439">
    <property type="entry name" value="ABC_transporter-like_ATP-bd"/>
</dbReference>
<evidence type="ECO:0000256" key="4">
    <source>
        <dbReference type="ARBA" id="ARBA00022741"/>
    </source>
</evidence>
<evidence type="ECO:0000256" key="3">
    <source>
        <dbReference type="ARBA" id="ARBA00022475"/>
    </source>
</evidence>
<protein>
    <recommendedName>
        <fullName evidence="7">ABC transporter domain-containing protein</fullName>
    </recommendedName>
</protein>
<dbReference type="PANTHER" id="PTHR43297">
    <property type="entry name" value="OLIGOPEPTIDE TRANSPORT ATP-BINDING PROTEIN APPD"/>
    <property type="match status" value="1"/>
</dbReference>
<organism evidence="8">
    <name type="scientific">marine metagenome</name>
    <dbReference type="NCBI Taxonomy" id="408172"/>
    <lineage>
        <taxon>unclassified sequences</taxon>
        <taxon>metagenomes</taxon>
        <taxon>ecological metagenomes</taxon>
    </lineage>
</organism>
<keyword evidence="6" id="KW-0472">Membrane</keyword>
<evidence type="ECO:0000256" key="5">
    <source>
        <dbReference type="ARBA" id="ARBA00022840"/>
    </source>
</evidence>
<dbReference type="CDD" id="cd03257">
    <property type="entry name" value="ABC_NikE_OppD_transporters"/>
    <property type="match status" value="1"/>
</dbReference>
<dbReference type="AlphaFoldDB" id="A0A381RLK9"/>
<evidence type="ECO:0000313" key="8">
    <source>
        <dbReference type="EMBL" id="SUZ91859.1"/>
    </source>
</evidence>
<sequence>VAATLLTVQDLTVGFRTDQGLVRAVDGVSFDLEVGQTIGIVGESGSGKTVTAKALMNLLPSYAQVEGTVSFGDRDVFAMAANREKHFWGVEMTMVFQDPMTSLNPVKRVGEQIAESLRVHLNRGRRDALTEAGDLLEQVGIPEPGKRLTQYPHELSGGLRQRVVIAMALACGPRLLIADEPTTALDVTIQKHILDLLDDLRRERDMAMILITHDLGVVKGRADEIMVMYAGHTMEEAPTATLFAEMRHPYTEALLETIPKIDTPSHTRLVPIPGRPPEVIEITEGCPFAPRCRYSIGKCLTDRPGLTSHGSGHMCACHAPVGTPSGSEARAANESVGTTAAGLDMDQFTRRVTVADVAPLRAED</sequence>
<dbReference type="GO" id="GO:0005886">
    <property type="term" value="C:plasma membrane"/>
    <property type="evidence" value="ECO:0007669"/>
    <property type="project" value="UniProtKB-SubCell"/>
</dbReference>
<dbReference type="InterPro" id="IPR013563">
    <property type="entry name" value="Oligopep_ABC_C"/>
</dbReference>